<dbReference type="SUPFAM" id="SSF52058">
    <property type="entry name" value="L domain-like"/>
    <property type="match status" value="1"/>
</dbReference>
<proteinExistence type="predicted"/>
<dbReference type="InterPro" id="IPR032675">
    <property type="entry name" value="LRR_dom_sf"/>
</dbReference>
<dbReference type="Gene3D" id="3.80.10.10">
    <property type="entry name" value="Ribonuclease Inhibitor"/>
    <property type="match status" value="1"/>
</dbReference>
<comment type="caution">
    <text evidence="1">The sequence shown here is derived from an EMBL/GenBank/DDBJ whole genome shotgun (WGS) entry which is preliminary data.</text>
</comment>
<reference evidence="1 2" key="1">
    <citation type="submission" date="2018-12" db="EMBL/GenBank/DDBJ databases">
        <title>Legionella sp,whole genome shotgun sequence.</title>
        <authorList>
            <person name="Wu H."/>
        </authorList>
    </citation>
    <scope>NUCLEOTIDE SEQUENCE [LARGE SCALE GENOMIC DNA]</scope>
    <source>
        <strain evidence="2">km714</strain>
    </source>
</reference>
<keyword evidence="2" id="KW-1185">Reference proteome</keyword>
<organism evidence="1 2">
    <name type="scientific">Legionella septentrionalis</name>
    <dbReference type="NCBI Taxonomy" id="2498109"/>
    <lineage>
        <taxon>Bacteria</taxon>
        <taxon>Pseudomonadati</taxon>
        <taxon>Pseudomonadota</taxon>
        <taxon>Gammaproteobacteria</taxon>
        <taxon>Legionellales</taxon>
        <taxon>Legionellaceae</taxon>
        <taxon>Legionella</taxon>
    </lineage>
</organism>
<dbReference type="PANTHER" id="PTHR45661">
    <property type="entry name" value="SURFACE ANTIGEN"/>
    <property type="match status" value="1"/>
</dbReference>
<name>A0A433JHP4_9GAMM</name>
<dbReference type="Proteomes" id="UP000288012">
    <property type="component" value="Unassembled WGS sequence"/>
</dbReference>
<dbReference type="InterPro" id="IPR053139">
    <property type="entry name" value="Surface_bspA-like"/>
</dbReference>
<dbReference type="InterPro" id="IPR026906">
    <property type="entry name" value="LRR_5"/>
</dbReference>
<evidence type="ECO:0000313" key="1">
    <source>
        <dbReference type="EMBL" id="RUQ82092.1"/>
    </source>
</evidence>
<gene>
    <name evidence="1" type="ORF">EKM59_09260</name>
</gene>
<sequence length="243" mass="26480">MILSNDGTILIQILGADIENGTFAIPNSVTRIGNGAFFGCSSLREIHLPEGLTQIGEGAFYGCSSLSEIHLPGGLTHIGNNAFSGCRSLREIHLPEGITQIGGEAFARCSSLRRIYLPEGITQIGNEAFYGCQSLADIVINSDDEKEIARVKSLLPGDLHQHVVSKAYYDKAQQKIESLLARPEFNPLYPFMVNESLSLFPDALTVIGGFQRESSQSYQSAKQAMEALPIPKNDGQMQAYQKK</sequence>
<evidence type="ECO:0000313" key="2">
    <source>
        <dbReference type="Proteomes" id="UP000288012"/>
    </source>
</evidence>
<accession>A0A433JHP4</accession>
<protein>
    <submittedName>
        <fullName evidence="1">Leucine-rich repeat domain-containing protein</fullName>
    </submittedName>
</protein>
<dbReference type="Pfam" id="PF13306">
    <property type="entry name" value="LRR_5"/>
    <property type="match status" value="1"/>
</dbReference>
<dbReference type="RefSeq" id="WP_127111449.1">
    <property type="nucleotide sequence ID" value="NZ_RZGR01000030.1"/>
</dbReference>
<dbReference type="EMBL" id="RZGR01000030">
    <property type="protein sequence ID" value="RUQ82092.1"/>
    <property type="molecule type" value="Genomic_DNA"/>
</dbReference>
<dbReference type="AlphaFoldDB" id="A0A433JHP4"/>
<dbReference type="PANTHER" id="PTHR45661:SF3">
    <property type="entry name" value="IG-LIKE DOMAIN-CONTAINING PROTEIN"/>
    <property type="match status" value="1"/>
</dbReference>